<evidence type="ECO:0000256" key="2">
    <source>
        <dbReference type="ARBA" id="ARBA00022741"/>
    </source>
</evidence>
<name>A0A5C1QE95_9SPIO</name>
<dbReference type="GO" id="GO:0000725">
    <property type="term" value="P:recombinational repair"/>
    <property type="evidence" value="ECO:0007669"/>
    <property type="project" value="TreeGrafter"/>
</dbReference>
<dbReference type="GO" id="GO:0003677">
    <property type="term" value="F:DNA binding"/>
    <property type="evidence" value="ECO:0007669"/>
    <property type="project" value="UniProtKB-KW"/>
</dbReference>
<dbReference type="Gene3D" id="3.40.50.300">
    <property type="entry name" value="P-loop containing nucleotide triphosphate hydrolases"/>
    <property type="match status" value="2"/>
</dbReference>
<sequence>MDYLSGLNDQQHKAVTFQGGPLLLLAGAGSGKTRVITTRIAYLIDQLGFSPYSILAVTFTNKAAGEMRERVNSMVPGAENVMIKTFHSFGAWMLRRNGDSLGLKSSFTIYDDDDVNALIKSLVPTASRSEIKQFARDISRCKDDNLSPDDNLTHINSHPNFNNIYLRYEARLKEIGNVDFGDLISLPKKLLSTNKEISSRFQSRFKVILVDEYQDTNRAQFELLQNLTGEDTWVCVVGDDDQSIYKFRGAEVRNILDFDKMFPGTQVIKLEENYRSTGHILSIASAVVKNNLNRLGKTLWTSKGDGLKPTIKYLENGEAEAEFIASKLVDGDLNETAILYRTNAQSRQLESTFIRSGIPYKIIGTLRFYEREEIKDTLALLSFILNSKDEIAFRRVINKPVRGIGKTSLDKIILDSRNYDNDYLETILKTTLLKGKAKKGCTEFYDFISELKELDFTQDLGHFIRRVIEDSGLLDYHRSQDEAIGSGKVDNLEELINSSSKYSGDSALSDFLEAVELDQSSFNRDDEEDDTPKVTLITMHNTKGLEFDRVFITGMENGLFPRSEKLEDDDELEEERRLFYVSITRARKELCFTSCKSRILHGKFIDSSPSIFLGEIPEDFVIGDTPSNSNSFTNSTFKRGDNVYHDDYGSGYIIKVTDNGKHELVLVKFETGQVKQFIPEFSPLEKIARY</sequence>
<evidence type="ECO:0000256" key="9">
    <source>
        <dbReference type="ARBA" id="ARBA00034808"/>
    </source>
</evidence>
<dbReference type="Gene3D" id="1.10.486.10">
    <property type="entry name" value="PCRA, domain 4"/>
    <property type="match status" value="1"/>
</dbReference>
<evidence type="ECO:0000256" key="4">
    <source>
        <dbReference type="ARBA" id="ARBA00022806"/>
    </source>
</evidence>
<dbReference type="PANTHER" id="PTHR11070">
    <property type="entry name" value="UVRD / RECB / PCRA DNA HELICASE FAMILY MEMBER"/>
    <property type="match status" value="1"/>
</dbReference>
<dbReference type="CDD" id="cd17932">
    <property type="entry name" value="DEXQc_UvrD"/>
    <property type="match status" value="1"/>
</dbReference>
<evidence type="ECO:0000256" key="3">
    <source>
        <dbReference type="ARBA" id="ARBA00022801"/>
    </source>
</evidence>
<keyword evidence="2 12" id="KW-0547">Nucleotide-binding</keyword>
<dbReference type="EMBL" id="CP035807">
    <property type="protein sequence ID" value="QEN05380.1"/>
    <property type="molecule type" value="Genomic_DNA"/>
</dbReference>
<keyword evidence="6" id="KW-0238">DNA-binding</keyword>
<dbReference type="InterPro" id="IPR013986">
    <property type="entry name" value="DExx_box_DNA_helicase_dom_sf"/>
</dbReference>
<dbReference type="SUPFAM" id="SSF52540">
    <property type="entry name" value="P-loop containing nucleoside triphosphate hydrolases"/>
    <property type="match status" value="1"/>
</dbReference>
<dbReference type="PANTHER" id="PTHR11070:SF2">
    <property type="entry name" value="ATP-DEPENDENT DNA HELICASE SRS2"/>
    <property type="match status" value="1"/>
</dbReference>
<dbReference type="EC" id="5.6.2.4" evidence="9"/>
<dbReference type="Proteomes" id="UP000323824">
    <property type="component" value="Chromosome"/>
</dbReference>
<evidence type="ECO:0000256" key="11">
    <source>
        <dbReference type="ARBA" id="ARBA00048988"/>
    </source>
</evidence>
<evidence type="ECO:0000256" key="7">
    <source>
        <dbReference type="ARBA" id="ARBA00023235"/>
    </source>
</evidence>
<comment type="catalytic activity">
    <reaction evidence="11">
        <text>ATP + H2O = ADP + phosphate + H(+)</text>
        <dbReference type="Rhea" id="RHEA:13065"/>
        <dbReference type="ChEBI" id="CHEBI:15377"/>
        <dbReference type="ChEBI" id="CHEBI:15378"/>
        <dbReference type="ChEBI" id="CHEBI:30616"/>
        <dbReference type="ChEBI" id="CHEBI:43474"/>
        <dbReference type="ChEBI" id="CHEBI:456216"/>
        <dbReference type="EC" id="5.6.2.4"/>
    </reaction>
</comment>
<dbReference type="Pfam" id="PF00580">
    <property type="entry name" value="UvrD-helicase"/>
    <property type="match status" value="1"/>
</dbReference>
<dbReference type="OrthoDB" id="9810135at2"/>
<comment type="catalytic activity">
    <reaction evidence="8">
        <text>Couples ATP hydrolysis with the unwinding of duplex DNA by translocating in the 3'-5' direction.</text>
        <dbReference type="EC" id="5.6.2.4"/>
    </reaction>
</comment>
<organism evidence="15 16">
    <name type="scientific">Thiospirochaeta perfilievii</name>
    <dbReference type="NCBI Taxonomy" id="252967"/>
    <lineage>
        <taxon>Bacteria</taxon>
        <taxon>Pseudomonadati</taxon>
        <taxon>Spirochaetota</taxon>
        <taxon>Spirochaetia</taxon>
        <taxon>Spirochaetales</taxon>
        <taxon>Spirochaetaceae</taxon>
        <taxon>Thiospirochaeta</taxon>
    </lineage>
</organism>
<evidence type="ECO:0000256" key="5">
    <source>
        <dbReference type="ARBA" id="ARBA00022840"/>
    </source>
</evidence>
<dbReference type="PROSITE" id="PS51198">
    <property type="entry name" value="UVRD_HELICASE_ATP_BIND"/>
    <property type="match status" value="1"/>
</dbReference>
<keyword evidence="16" id="KW-1185">Reference proteome</keyword>
<comment type="similarity">
    <text evidence="1">Belongs to the helicase family. UvrD subfamily.</text>
</comment>
<keyword evidence="4 12" id="KW-0347">Helicase</keyword>
<accession>A0A5C1QE95</accession>
<keyword evidence="5 12" id="KW-0067">ATP-binding</keyword>
<feature type="domain" description="UvrD-like helicase C-terminal" evidence="14">
    <location>
        <begin position="278"/>
        <end position="544"/>
    </location>
</feature>
<evidence type="ECO:0000256" key="8">
    <source>
        <dbReference type="ARBA" id="ARBA00034617"/>
    </source>
</evidence>
<evidence type="ECO:0000256" key="12">
    <source>
        <dbReference type="PROSITE-ProRule" id="PRU00560"/>
    </source>
</evidence>
<evidence type="ECO:0000256" key="6">
    <source>
        <dbReference type="ARBA" id="ARBA00023125"/>
    </source>
</evidence>
<dbReference type="GO" id="GO:0033202">
    <property type="term" value="C:DNA helicase complex"/>
    <property type="evidence" value="ECO:0007669"/>
    <property type="project" value="TreeGrafter"/>
</dbReference>
<dbReference type="Pfam" id="PF21196">
    <property type="entry name" value="PcrA_UvrD_tudor"/>
    <property type="match status" value="1"/>
</dbReference>
<evidence type="ECO:0000259" key="14">
    <source>
        <dbReference type="PROSITE" id="PS51217"/>
    </source>
</evidence>
<dbReference type="AlphaFoldDB" id="A0A5C1QE95"/>
<feature type="binding site" evidence="12">
    <location>
        <begin position="26"/>
        <end position="33"/>
    </location>
    <ligand>
        <name>ATP</name>
        <dbReference type="ChEBI" id="CHEBI:30616"/>
    </ligand>
</feature>
<keyword evidence="7" id="KW-0413">Isomerase</keyword>
<dbReference type="Gene3D" id="1.10.10.160">
    <property type="match status" value="1"/>
</dbReference>
<dbReference type="InterPro" id="IPR014016">
    <property type="entry name" value="UvrD-like_ATP-bd"/>
</dbReference>
<evidence type="ECO:0000313" key="15">
    <source>
        <dbReference type="EMBL" id="QEN05380.1"/>
    </source>
</evidence>
<dbReference type="GO" id="GO:0005829">
    <property type="term" value="C:cytosol"/>
    <property type="evidence" value="ECO:0007669"/>
    <property type="project" value="TreeGrafter"/>
</dbReference>
<dbReference type="PROSITE" id="PS51217">
    <property type="entry name" value="UVRD_HELICASE_CTER"/>
    <property type="match status" value="1"/>
</dbReference>
<protein>
    <recommendedName>
        <fullName evidence="9">DNA 3'-5' helicase</fullName>
        <ecNumber evidence="9">5.6.2.4</ecNumber>
    </recommendedName>
    <alternativeName>
        <fullName evidence="10">DNA 3'-5' helicase II</fullName>
    </alternativeName>
</protein>
<dbReference type="Pfam" id="PF13361">
    <property type="entry name" value="UvrD_C"/>
    <property type="match status" value="1"/>
</dbReference>
<gene>
    <name evidence="15" type="ORF">EW093_11880</name>
</gene>
<reference evidence="15 16" key="2">
    <citation type="submission" date="2019-09" db="EMBL/GenBank/DDBJ databases">
        <title>Complete Genome Sequence and Methylome Analysis of free living Spirochaetas.</title>
        <authorList>
            <person name="Leshcheva N."/>
            <person name="Mikheeva N."/>
        </authorList>
    </citation>
    <scope>NUCLEOTIDE SEQUENCE [LARGE SCALE GENOMIC DNA]</scope>
    <source>
        <strain evidence="15 16">P</strain>
    </source>
</reference>
<proteinExistence type="inferred from homology"/>
<evidence type="ECO:0000313" key="16">
    <source>
        <dbReference type="Proteomes" id="UP000323824"/>
    </source>
</evidence>
<evidence type="ECO:0000259" key="13">
    <source>
        <dbReference type="PROSITE" id="PS51198"/>
    </source>
</evidence>
<dbReference type="InterPro" id="IPR000212">
    <property type="entry name" value="DNA_helicase_UvrD/REP"/>
</dbReference>
<dbReference type="KEGG" id="sper:EW093_11880"/>
<keyword evidence="3 12" id="KW-0378">Hydrolase</keyword>
<dbReference type="GO" id="GO:0016887">
    <property type="term" value="F:ATP hydrolysis activity"/>
    <property type="evidence" value="ECO:0007669"/>
    <property type="project" value="RHEA"/>
</dbReference>
<dbReference type="InterPro" id="IPR014017">
    <property type="entry name" value="DNA_helicase_UvrD-like_C"/>
</dbReference>
<dbReference type="GO" id="GO:0043138">
    <property type="term" value="F:3'-5' DNA helicase activity"/>
    <property type="evidence" value="ECO:0007669"/>
    <property type="project" value="UniProtKB-EC"/>
</dbReference>
<dbReference type="RefSeq" id="WP_149568618.1">
    <property type="nucleotide sequence ID" value="NZ_CP035807.1"/>
</dbReference>
<dbReference type="GO" id="GO:0005524">
    <property type="term" value="F:ATP binding"/>
    <property type="evidence" value="ECO:0007669"/>
    <property type="project" value="UniProtKB-UniRule"/>
</dbReference>
<dbReference type="InterPro" id="IPR027417">
    <property type="entry name" value="P-loop_NTPase"/>
</dbReference>
<reference evidence="15 16" key="1">
    <citation type="submission" date="2019-02" db="EMBL/GenBank/DDBJ databases">
        <authorList>
            <person name="Fomenkov A."/>
            <person name="Dubinina G."/>
            <person name="Grabovich M."/>
            <person name="Vincze T."/>
            <person name="Roberts R.J."/>
        </authorList>
    </citation>
    <scope>NUCLEOTIDE SEQUENCE [LARGE SCALE GENOMIC DNA]</scope>
    <source>
        <strain evidence="15 16">P</strain>
    </source>
</reference>
<evidence type="ECO:0000256" key="10">
    <source>
        <dbReference type="ARBA" id="ARBA00034923"/>
    </source>
</evidence>
<evidence type="ECO:0000256" key="1">
    <source>
        <dbReference type="ARBA" id="ARBA00009922"/>
    </source>
</evidence>
<feature type="domain" description="UvrD-like helicase ATP-binding" evidence="13">
    <location>
        <begin position="5"/>
        <end position="277"/>
    </location>
</feature>